<dbReference type="PANTHER" id="PTHR48083:SF6">
    <property type="entry name" value="ACYL-COA DEHYDROGENASE 6"/>
    <property type="match status" value="1"/>
</dbReference>
<keyword evidence="3" id="KW-0285">Flavoprotein</keyword>
<evidence type="ECO:0000256" key="3">
    <source>
        <dbReference type="ARBA" id="ARBA00022630"/>
    </source>
</evidence>
<dbReference type="InterPro" id="IPR050741">
    <property type="entry name" value="Acyl-CoA_dehydrogenase"/>
</dbReference>
<dbReference type="SUPFAM" id="SSF47203">
    <property type="entry name" value="Acyl-CoA dehydrogenase C-terminal domain-like"/>
    <property type="match status" value="1"/>
</dbReference>
<dbReference type="GO" id="GO:0003995">
    <property type="term" value="F:acyl-CoA dehydrogenase activity"/>
    <property type="evidence" value="ECO:0007669"/>
    <property type="project" value="InterPro"/>
</dbReference>
<protein>
    <submittedName>
        <fullName evidence="8">Acyl-CoA dehydrogenase/oxidase C-terminal domain-containing protein</fullName>
    </submittedName>
</protein>
<dbReference type="InterPro" id="IPR036250">
    <property type="entry name" value="AcylCo_DH-like_C"/>
</dbReference>
<evidence type="ECO:0000259" key="6">
    <source>
        <dbReference type="Pfam" id="PF00441"/>
    </source>
</evidence>
<dbReference type="InterPro" id="IPR009075">
    <property type="entry name" value="AcylCo_DH/oxidase_C"/>
</dbReference>
<dbReference type="WBParaSite" id="ACRNAN_Path_715.g2682.t2">
    <property type="protein sequence ID" value="ACRNAN_Path_715.g2682.t2"/>
    <property type="gene ID" value="ACRNAN_Path_715.g2682"/>
</dbReference>
<feature type="domain" description="Acyl-CoA dehydrogenase/oxidase C-terminal" evidence="6">
    <location>
        <begin position="119"/>
        <end position="261"/>
    </location>
</feature>
<dbReference type="Proteomes" id="UP000887540">
    <property type="component" value="Unplaced"/>
</dbReference>
<dbReference type="CDD" id="cd00567">
    <property type="entry name" value="ACAD"/>
    <property type="match status" value="1"/>
</dbReference>
<dbReference type="InterPro" id="IPR046373">
    <property type="entry name" value="Acyl-CoA_Oxase/DH_mid-dom_sf"/>
</dbReference>
<dbReference type="InterPro" id="IPR009100">
    <property type="entry name" value="AcylCoA_DH/oxidase_NM_dom_sf"/>
</dbReference>
<accession>A0A914CAA9</accession>
<evidence type="ECO:0000256" key="5">
    <source>
        <dbReference type="ARBA" id="ARBA00023002"/>
    </source>
</evidence>
<dbReference type="PROSITE" id="PS00072">
    <property type="entry name" value="ACYL_COA_DH_1"/>
    <property type="match status" value="1"/>
</dbReference>
<evidence type="ECO:0000256" key="4">
    <source>
        <dbReference type="ARBA" id="ARBA00022827"/>
    </source>
</evidence>
<evidence type="ECO:0000313" key="7">
    <source>
        <dbReference type="Proteomes" id="UP000887540"/>
    </source>
</evidence>
<dbReference type="AlphaFoldDB" id="A0A914CAA9"/>
<comment type="cofactor">
    <cofactor evidence="1">
        <name>FAD</name>
        <dbReference type="ChEBI" id="CHEBI:57692"/>
    </cofactor>
</comment>
<reference evidence="8" key="1">
    <citation type="submission" date="2022-11" db="UniProtKB">
        <authorList>
            <consortium name="WormBaseParasite"/>
        </authorList>
    </citation>
    <scope>IDENTIFICATION</scope>
</reference>
<dbReference type="InterPro" id="IPR037069">
    <property type="entry name" value="AcylCoA_DH/ox_N_sf"/>
</dbReference>
<dbReference type="Gene3D" id="1.10.540.10">
    <property type="entry name" value="Acyl-CoA dehydrogenase/oxidase, N-terminal domain"/>
    <property type="match status" value="1"/>
</dbReference>
<name>A0A914CAA9_9BILA</name>
<evidence type="ECO:0000256" key="2">
    <source>
        <dbReference type="ARBA" id="ARBA00009347"/>
    </source>
</evidence>
<dbReference type="Gene3D" id="2.40.110.10">
    <property type="entry name" value="Butyryl-CoA Dehydrogenase, subunit A, domain 2"/>
    <property type="match status" value="2"/>
</dbReference>
<keyword evidence="5" id="KW-0560">Oxidoreductase</keyword>
<dbReference type="Pfam" id="PF00441">
    <property type="entry name" value="Acyl-CoA_dh_1"/>
    <property type="match status" value="1"/>
</dbReference>
<dbReference type="GO" id="GO:0005737">
    <property type="term" value="C:cytoplasm"/>
    <property type="evidence" value="ECO:0007669"/>
    <property type="project" value="TreeGrafter"/>
</dbReference>
<proteinExistence type="inferred from homology"/>
<sequence>MGQVNCGAIPMAAEVQSDMATPALAEYGSDYLKREFLMPSLTGEVVSCLGVSEPHAGSDVAAIRTYARKHNDDLIITGSKICKARGRHIEKLGMHCSDTAEIFFDNVRVPMRNIIGDEGRGFFYQMSQFQHERLVAVAVLLEPLSKIIDTTMEYARERQIFGQPELNNQIVSYQLAEMRVELESVRSLLYRAVLEKLSGEDVTILASMAKFKAARIARSITDSCLQASLNGHIVSRFYRDLRLFSIAGGCDEVMLSIISRHFESKN</sequence>
<organism evidence="7 8">
    <name type="scientific">Acrobeloides nanus</name>
    <dbReference type="NCBI Taxonomy" id="290746"/>
    <lineage>
        <taxon>Eukaryota</taxon>
        <taxon>Metazoa</taxon>
        <taxon>Ecdysozoa</taxon>
        <taxon>Nematoda</taxon>
        <taxon>Chromadorea</taxon>
        <taxon>Rhabditida</taxon>
        <taxon>Tylenchina</taxon>
        <taxon>Cephalobomorpha</taxon>
        <taxon>Cephaloboidea</taxon>
        <taxon>Cephalobidae</taxon>
        <taxon>Acrobeloides</taxon>
    </lineage>
</organism>
<dbReference type="GO" id="GO:0033539">
    <property type="term" value="P:fatty acid beta-oxidation using acyl-CoA dehydrogenase"/>
    <property type="evidence" value="ECO:0007669"/>
    <property type="project" value="TreeGrafter"/>
</dbReference>
<evidence type="ECO:0000256" key="1">
    <source>
        <dbReference type="ARBA" id="ARBA00001974"/>
    </source>
</evidence>
<dbReference type="InterPro" id="IPR006089">
    <property type="entry name" value="Acyl-CoA_DH_CS"/>
</dbReference>
<dbReference type="Gene3D" id="1.20.140.10">
    <property type="entry name" value="Butyryl-CoA Dehydrogenase, subunit A, domain 3"/>
    <property type="match status" value="1"/>
</dbReference>
<dbReference type="PANTHER" id="PTHR48083">
    <property type="entry name" value="MEDIUM-CHAIN SPECIFIC ACYL-COA DEHYDROGENASE, MITOCHONDRIAL-RELATED"/>
    <property type="match status" value="1"/>
</dbReference>
<keyword evidence="4" id="KW-0274">FAD</keyword>
<dbReference type="SUPFAM" id="SSF56645">
    <property type="entry name" value="Acyl-CoA dehydrogenase NM domain-like"/>
    <property type="match status" value="1"/>
</dbReference>
<keyword evidence="7" id="KW-1185">Reference proteome</keyword>
<comment type="similarity">
    <text evidence="2">Belongs to the acyl-CoA dehydrogenase family.</text>
</comment>
<evidence type="ECO:0000313" key="8">
    <source>
        <dbReference type="WBParaSite" id="ACRNAN_Path_715.g2682.t2"/>
    </source>
</evidence>
<dbReference type="GO" id="GO:0050660">
    <property type="term" value="F:flavin adenine dinucleotide binding"/>
    <property type="evidence" value="ECO:0007669"/>
    <property type="project" value="InterPro"/>
</dbReference>